<feature type="transmembrane region" description="Helical" evidence="1">
    <location>
        <begin position="161"/>
        <end position="183"/>
    </location>
</feature>
<feature type="domain" description="CAAX prenyl protease 2/Lysostaphin resistance protein A-like" evidence="2">
    <location>
        <begin position="138"/>
        <end position="225"/>
    </location>
</feature>
<sequence>MILAIIVLAALLAFYWLFLFGRLAERLGVSMGHGPQRLRFWVVKSWLLFALPSLTVLALLQQLSAVGRLPVLLAQAGRVFGIVPGAARGDRMLLGAGVVGLLIGALLGAGVARWRRGKRQWMLGDIGALMPAHRGELGYGVAMAVTAGVAEELFFRLALPLAIAMVTGSGLAGFVLSALLFMLAHRYQGGLGMLASLGLAAVFSWAYLATASLWVAIVLHVFVDLNSLVLRPLAMGIPRAPVRH</sequence>
<dbReference type="InterPro" id="IPR003675">
    <property type="entry name" value="Rce1/LyrA-like_dom"/>
</dbReference>
<organism evidence="3 4">
    <name type="scientific">Stakelama sediminis</name>
    <dbReference type="NCBI Taxonomy" id="463200"/>
    <lineage>
        <taxon>Bacteria</taxon>
        <taxon>Pseudomonadati</taxon>
        <taxon>Pseudomonadota</taxon>
        <taxon>Alphaproteobacteria</taxon>
        <taxon>Sphingomonadales</taxon>
        <taxon>Sphingomonadaceae</taxon>
        <taxon>Stakelama</taxon>
    </lineage>
</organism>
<dbReference type="Pfam" id="PF02517">
    <property type="entry name" value="Rce1-like"/>
    <property type="match status" value="1"/>
</dbReference>
<keyword evidence="3" id="KW-0378">Hydrolase</keyword>
<keyword evidence="1" id="KW-0812">Transmembrane</keyword>
<feature type="transmembrane region" description="Helical" evidence="1">
    <location>
        <begin position="190"/>
        <end position="208"/>
    </location>
</feature>
<dbReference type="GO" id="GO:0080120">
    <property type="term" value="P:CAAX-box protein maturation"/>
    <property type="evidence" value="ECO:0007669"/>
    <property type="project" value="UniProtKB-ARBA"/>
</dbReference>
<gene>
    <name evidence="3" type="ORF">FHR23_000769</name>
</gene>
<reference evidence="3 4" key="1">
    <citation type="submission" date="2020-08" db="EMBL/GenBank/DDBJ databases">
        <title>Genomic Encyclopedia of Type Strains, Phase IV (KMG-IV): sequencing the most valuable type-strain genomes for metagenomic binning, comparative biology and taxonomic classification.</title>
        <authorList>
            <person name="Goeker M."/>
        </authorList>
    </citation>
    <scope>NUCLEOTIDE SEQUENCE [LARGE SCALE GENOMIC DNA]</scope>
    <source>
        <strain evidence="3 4">DSM 27203</strain>
    </source>
</reference>
<evidence type="ECO:0000313" key="3">
    <source>
        <dbReference type="EMBL" id="MBB5717862.1"/>
    </source>
</evidence>
<feature type="transmembrane region" description="Helical" evidence="1">
    <location>
        <begin position="93"/>
        <end position="112"/>
    </location>
</feature>
<keyword evidence="4" id="KW-1185">Reference proteome</keyword>
<comment type="caution">
    <text evidence="3">The sequence shown here is derived from an EMBL/GenBank/DDBJ whole genome shotgun (WGS) entry which is preliminary data.</text>
</comment>
<dbReference type="RefSeq" id="WP_184001574.1">
    <property type="nucleotide sequence ID" value="NZ_BAABIF010000004.1"/>
</dbReference>
<dbReference type="EMBL" id="JACIJI010000001">
    <property type="protein sequence ID" value="MBB5717862.1"/>
    <property type="molecule type" value="Genomic_DNA"/>
</dbReference>
<evidence type="ECO:0000259" key="2">
    <source>
        <dbReference type="Pfam" id="PF02517"/>
    </source>
</evidence>
<dbReference type="GO" id="GO:0004175">
    <property type="term" value="F:endopeptidase activity"/>
    <property type="evidence" value="ECO:0007669"/>
    <property type="project" value="UniProtKB-ARBA"/>
</dbReference>
<evidence type="ECO:0000313" key="4">
    <source>
        <dbReference type="Proteomes" id="UP000554342"/>
    </source>
</evidence>
<dbReference type="GO" id="GO:0006508">
    <property type="term" value="P:proteolysis"/>
    <property type="evidence" value="ECO:0007669"/>
    <property type="project" value="UniProtKB-KW"/>
</dbReference>
<dbReference type="AlphaFoldDB" id="A0A840YWD2"/>
<dbReference type="Proteomes" id="UP000554342">
    <property type="component" value="Unassembled WGS sequence"/>
</dbReference>
<accession>A0A840YWD2</accession>
<evidence type="ECO:0000256" key="1">
    <source>
        <dbReference type="SAM" id="Phobius"/>
    </source>
</evidence>
<feature type="transmembrane region" description="Helical" evidence="1">
    <location>
        <begin position="40"/>
        <end position="60"/>
    </location>
</feature>
<keyword evidence="1" id="KW-0472">Membrane</keyword>
<protein>
    <submittedName>
        <fullName evidence="3">Membrane protease YdiL (CAAX protease family)</fullName>
    </submittedName>
</protein>
<proteinExistence type="predicted"/>
<feature type="transmembrane region" description="Helical" evidence="1">
    <location>
        <begin position="137"/>
        <end position="155"/>
    </location>
</feature>
<name>A0A840YWD2_9SPHN</name>
<keyword evidence="1" id="KW-1133">Transmembrane helix</keyword>
<keyword evidence="3" id="KW-0645">Protease</keyword>